<feature type="transmembrane region" description="Helical" evidence="1">
    <location>
        <begin position="13"/>
        <end position="32"/>
    </location>
</feature>
<evidence type="ECO:0000313" key="2">
    <source>
        <dbReference type="EMBL" id="MPN33082.1"/>
    </source>
</evidence>
<keyword evidence="1" id="KW-0472">Membrane</keyword>
<protein>
    <submittedName>
        <fullName evidence="2">Uncharacterized protein</fullName>
    </submittedName>
</protein>
<feature type="transmembrane region" description="Helical" evidence="1">
    <location>
        <begin position="44"/>
        <end position="65"/>
    </location>
</feature>
<feature type="transmembrane region" description="Helical" evidence="1">
    <location>
        <begin position="77"/>
        <end position="96"/>
    </location>
</feature>
<gene>
    <name evidence="2" type="ORF">SDC9_180565</name>
</gene>
<name>A0A645H435_9ZZZZ</name>
<keyword evidence="1" id="KW-1133">Transmembrane helix</keyword>
<reference evidence="2" key="1">
    <citation type="submission" date="2019-08" db="EMBL/GenBank/DDBJ databases">
        <authorList>
            <person name="Kucharzyk K."/>
            <person name="Murdoch R.W."/>
            <person name="Higgins S."/>
            <person name="Loffler F."/>
        </authorList>
    </citation>
    <scope>NUCLEOTIDE SEQUENCE</scope>
</reference>
<keyword evidence="1" id="KW-0812">Transmembrane</keyword>
<comment type="caution">
    <text evidence="2">The sequence shown here is derived from an EMBL/GenBank/DDBJ whole genome shotgun (WGS) entry which is preliminary data.</text>
</comment>
<evidence type="ECO:0000256" key="1">
    <source>
        <dbReference type="SAM" id="Phobius"/>
    </source>
</evidence>
<accession>A0A645H435</accession>
<organism evidence="2">
    <name type="scientific">bioreactor metagenome</name>
    <dbReference type="NCBI Taxonomy" id="1076179"/>
    <lineage>
        <taxon>unclassified sequences</taxon>
        <taxon>metagenomes</taxon>
        <taxon>ecological metagenomes</taxon>
    </lineage>
</organism>
<proteinExistence type="predicted"/>
<dbReference type="EMBL" id="VSSQ01085419">
    <property type="protein sequence ID" value="MPN33082.1"/>
    <property type="molecule type" value="Genomic_DNA"/>
</dbReference>
<sequence length="108" mass="12818">MGSHYYGTTYAEFFYDNFFVMAWNVTLFTFINRLELRNRKVIKVVEYISVNTFGVYAMHLYLLGLLKLTFDYQAKGFLLWVPVFVFIVGQVISSLLRLNRFTKQLVTF</sequence>
<dbReference type="AlphaFoldDB" id="A0A645H435"/>